<gene>
    <name evidence="8" type="ORF">ES675_12955</name>
</gene>
<feature type="domain" description="Cytochrome b561 bacterial/Ni-hydrogenase" evidence="7">
    <location>
        <begin position="6"/>
        <end position="187"/>
    </location>
</feature>
<keyword evidence="9" id="KW-1185">Reference proteome</keyword>
<evidence type="ECO:0000313" key="8">
    <source>
        <dbReference type="EMBL" id="TYB72067.1"/>
    </source>
</evidence>
<keyword evidence="3 6" id="KW-0812">Transmembrane</keyword>
<comment type="subcellular location">
    <subcellularLocation>
        <location evidence="1">Cell membrane</location>
        <topology evidence="1">Multi-pass membrane protein</topology>
    </subcellularLocation>
</comment>
<reference evidence="8 9" key="1">
    <citation type="submission" date="2019-08" db="EMBL/GenBank/DDBJ databases">
        <title>Genomes of Antarctic Bizionia species.</title>
        <authorList>
            <person name="Bowman J.P."/>
        </authorList>
    </citation>
    <scope>NUCLEOTIDE SEQUENCE [LARGE SCALE GENOMIC DNA]</scope>
    <source>
        <strain evidence="8 9">APA-1</strain>
    </source>
</reference>
<feature type="transmembrane region" description="Helical" evidence="6">
    <location>
        <begin position="74"/>
        <end position="96"/>
    </location>
</feature>
<evidence type="ECO:0000259" key="7">
    <source>
        <dbReference type="Pfam" id="PF01292"/>
    </source>
</evidence>
<dbReference type="EMBL" id="VSKL01000005">
    <property type="protein sequence ID" value="TYB72067.1"/>
    <property type="molecule type" value="Genomic_DNA"/>
</dbReference>
<dbReference type="InterPro" id="IPR051542">
    <property type="entry name" value="Hydrogenase_cytochrome"/>
</dbReference>
<dbReference type="GO" id="GO:0009055">
    <property type="term" value="F:electron transfer activity"/>
    <property type="evidence" value="ECO:0007669"/>
    <property type="project" value="InterPro"/>
</dbReference>
<dbReference type="InterPro" id="IPR011577">
    <property type="entry name" value="Cyt_b561_bac/Ni-Hgenase"/>
</dbReference>
<dbReference type="InterPro" id="IPR016174">
    <property type="entry name" value="Di-haem_cyt_TM"/>
</dbReference>
<dbReference type="RefSeq" id="WP_066254389.1">
    <property type="nucleotide sequence ID" value="NZ_VSKL01000005.1"/>
</dbReference>
<dbReference type="Gene3D" id="1.20.950.20">
    <property type="entry name" value="Transmembrane di-heme cytochromes, Chain C"/>
    <property type="match status" value="1"/>
</dbReference>
<dbReference type="SUPFAM" id="SSF81342">
    <property type="entry name" value="Transmembrane di-heme cytochromes"/>
    <property type="match status" value="1"/>
</dbReference>
<comment type="caution">
    <text evidence="8">The sequence shown here is derived from an EMBL/GenBank/DDBJ whole genome shotgun (WGS) entry which is preliminary data.</text>
</comment>
<dbReference type="GO" id="GO:0022904">
    <property type="term" value="P:respiratory electron transport chain"/>
    <property type="evidence" value="ECO:0007669"/>
    <property type="project" value="InterPro"/>
</dbReference>
<dbReference type="AlphaFoldDB" id="A0A5D0QSD7"/>
<keyword evidence="5 6" id="KW-0472">Membrane</keyword>
<feature type="transmembrane region" description="Helical" evidence="6">
    <location>
        <begin position="155"/>
        <end position="174"/>
    </location>
</feature>
<keyword evidence="4 6" id="KW-1133">Transmembrane helix</keyword>
<evidence type="ECO:0000256" key="5">
    <source>
        <dbReference type="ARBA" id="ARBA00023136"/>
    </source>
</evidence>
<keyword evidence="2" id="KW-1003">Cell membrane</keyword>
<accession>A0A5D0QSD7</accession>
<dbReference type="PANTHER" id="PTHR30485:SF0">
    <property type="entry name" value="NI_FE-HYDROGENASE 1 B-TYPE CYTOCHROME SUBUNIT-RELATED"/>
    <property type="match status" value="1"/>
</dbReference>
<dbReference type="GO" id="GO:0005886">
    <property type="term" value="C:plasma membrane"/>
    <property type="evidence" value="ECO:0007669"/>
    <property type="project" value="UniProtKB-SubCell"/>
</dbReference>
<feature type="transmembrane region" description="Helical" evidence="6">
    <location>
        <begin position="117"/>
        <end position="135"/>
    </location>
</feature>
<evidence type="ECO:0000256" key="6">
    <source>
        <dbReference type="SAM" id="Phobius"/>
    </source>
</evidence>
<organism evidence="8 9">
    <name type="scientific">Bizionia algoritergicola</name>
    <dbReference type="NCBI Taxonomy" id="291187"/>
    <lineage>
        <taxon>Bacteria</taxon>
        <taxon>Pseudomonadati</taxon>
        <taxon>Bacteroidota</taxon>
        <taxon>Flavobacteriia</taxon>
        <taxon>Flavobacteriales</taxon>
        <taxon>Flavobacteriaceae</taxon>
        <taxon>Bizionia</taxon>
    </lineage>
</organism>
<name>A0A5D0QSD7_9FLAO</name>
<sequence>MKKTEYSKIYRIIHWAIAVSFLLLLITIFLRLTWMNKYNVAAIIQDYLSSNGQPLSQDQLLTLAKKIRQPMWNWHIYIGYVLTGLFSIRLMLPFFGHMKFQNPFGKNLSLKEKFQKWTYIIFYICVVISLVTGLIIEFGPKEFKKPMEEIHVLGIYYLIGFIIIHVVGILIAEFTDQKGIISRIISGSKPEHR</sequence>
<evidence type="ECO:0000256" key="2">
    <source>
        <dbReference type="ARBA" id="ARBA00022475"/>
    </source>
</evidence>
<evidence type="ECO:0000256" key="1">
    <source>
        <dbReference type="ARBA" id="ARBA00004651"/>
    </source>
</evidence>
<dbReference type="Proteomes" id="UP000324358">
    <property type="component" value="Unassembled WGS sequence"/>
</dbReference>
<evidence type="ECO:0000256" key="4">
    <source>
        <dbReference type="ARBA" id="ARBA00022989"/>
    </source>
</evidence>
<protein>
    <submittedName>
        <fullName evidence="8">Cytochrome b/b6 domain-containing protein</fullName>
    </submittedName>
</protein>
<dbReference type="OrthoDB" id="5615941at2"/>
<evidence type="ECO:0000256" key="3">
    <source>
        <dbReference type="ARBA" id="ARBA00022692"/>
    </source>
</evidence>
<dbReference type="PANTHER" id="PTHR30485">
    <property type="entry name" value="NI/FE-HYDROGENASE 1 B-TYPE CYTOCHROME SUBUNIT"/>
    <property type="match status" value="1"/>
</dbReference>
<feature type="transmembrane region" description="Helical" evidence="6">
    <location>
        <begin position="12"/>
        <end position="30"/>
    </location>
</feature>
<dbReference type="Pfam" id="PF01292">
    <property type="entry name" value="Ni_hydr_CYTB"/>
    <property type="match status" value="1"/>
</dbReference>
<proteinExistence type="predicted"/>
<evidence type="ECO:0000313" key="9">
    <source>
        <dbReference type="Proteomes" id="UP000324358"/>
    </source>
</evidence>
<dbReference type="GO" id="GO:0020037">
    <property type="term" value="F:heme binding"/>
    <property type="evidence" value="ECO:0007669"/>
    <property type="project" value="TreeGrafter"/>
</dbReference>